<dbReference type="Pfam" id="PF07963">
    <property type="entry name" value="N_methyl"/>
    <property type="match status" value="1"/>
</dbReference>
<dbReference type="PROSITE" id="PS00409">
    <property type="entry name" value="PROKAR_NTER_METHYL"/>
    <property type="match status" value="1"/>
</dbReference>
<dbReference type="AlphaFoldDB" id="A0A5A9XQA5"/>
<name>A0A5A9XQA5_9BACT</name>
<comment type="caution">
    <text evidence="2">The sequence shown here is derived from an EMBL/GenBank/DDBJ whole genome shotgun (WGS) entry which is preliminary data.</text>
</comment>
<feature type="transmembrane region" description="Helical" evidence="1">
    <location>
        <begin position="6"/>
        <end position="29"/>
    </location>
</feature>
<keyword evidence="3" id="KW-1185">Reference proteome</keyword>
<accession>A0A5A9XQA5</accession>
<dbReference type="OrthoDB" id="5396583at2"/>
<organism evidence="2 3">
    <name type="scientific">Oryzomonas rubra</name>
    <dbReference type="NCBI Taxonomy" id="2509454"/>
    <lineage>
        <taxon>Bacteria</taxon>
        <taxon>Pseudomonadati</taxon>
        <taxon>Thermodesulfobacteriota</taxon>
        <taxon>Desulfuromonadia</taxon>
        <taxon>Geobacterales</taxon>
        <taxon>Geobacteraceae</taxon>
        <taxon>Oryzomonas</taxon>
    </lineage>
</organism>
<evidence type="ECO:0000313" key="3">
    <source>
        <dbReference type="Proteomes" id="UP000324298"/>
    </source>
</evidence>
<dbReference type="NCBIfam" id="TIGR02532">
    <property type="entry name" value="IV_pilin_GFxxxE"/>
    <property type="match status" value="1"/>
</dbReference>
<dbReference type="InterPro" id="IPR045584">
    <property type="entry name" value="Pilin-like"/>
</dbReference>
<dbReference type="EMBL" id="SRSD01000001">
    <property type="protein sequence ID" value="KAA0895327.1"/>
    <property type="molecule type" value="Genomic_DNA"/>
</dbReference>
<keyword evidence="1" id="KW-1133">Transmembrane helix</keyword>
<keyword evidence="1" id="KW-0812">Transmembrane</keyword>
<proteinExistence type="predicted"/>
<gene>
    <name evidence="2" type="ORF">ET418_02065</name>
</gene>
<dbReference type="Proteomes" id="UP000324298">
    <property type="component" value="Unassembled WGS sequence"/>
</dbReference>
<dbReference type="RefSeq" id="WP_149305907.1">
    <property type="nucleotide sequence ID" value="NZ_SRSD01000001.1"/>
</dbReference>
<dbReference type="InterPro" id="IPR012902">
    <property type="entry name" value="N_methyl_site"/>
</dbReference>
<evidence type="ECO:0000256" key="1">
    <source>
        <dbReference type="SAM" id="Phobius"/>
    </source>
</evidence>
<evidence type="ECO:0000313" key="2">
    <source>
        <dbReference type="EMBL" id="KAA0895327.1"/>
    </source>
</evidence>
<dbReference type="Gene3D" id="3.30.700.10">
    <property type="entry name" value="Glycoprotein, Type 4 Pilin"/>
    <property type="match status" value="1"/>
</dbReference>
<reference evidence="2 3" key="1">
    <citation type="submission" date="2019-04" db="EMBL/GenBank/DDBJ databases">
        <title>Geobacter ruber sp. nov., ferric-reducing bacteria isolated from paddy soil.</title>
        <authorList>
            <person name="Xu Z."/>
            <person name="Masuda Y."/>
            <person name="Itoh H."/>
            <person name="Senoo K."/>
        </authorList>
    </citation>
    <scope>NUCLEOTIDE SEQUENCE [LARGE SCALE GENOMIC DNA]</scope>
    <source>
        <strain evidence="2 3">Red88</strain>
    </source>
</reference>
<keyword evidence="1" id="KW-0472">Membrane</keyword>
<sequence length="168" mass="18507">MTKAGFTLIELIVTMAIIGIILSIATLSFTTMQRKARIESQTRQIFADLNDARLHSIYQKRRHRITFQPTSYVMKNYSSDNEDSLTGGHVLFTKNTAYQLSLSNGSSIAGTFFEFDIRGISSNALSFFINPVNSGAMFDCIAVGMAKTNMGQGVDSDNNGQPDNCNVK</sequence>
<dbReference type="SUPFAM" id="SSF54523">
    <property type="entry name" value="Pili subunits"/>
    <property type="match status" value="1"/>
</dbReference>
<protein>
    <submittedName>
        <fullName evidence="2">Type II secretion system protein</fullName>
    </submittedName>
</protein>